<gene>
    <name evidence="17" type="ORF">CTI12_AA599640</name>
</gene>
<feature type="coiled-coil region" evidence="14">
    <location>
        <begin position="521"/>
        <end position="608"/>
    </location>
</feature>
<organism evidence="17 18">
    <name type="scientific">Artemisia annua</name>
    <name type="common">Sweet wormwood</name>
    <dbReference type="NCBI Taxonomy" id="35608"/>
    <lineage>
        <taxon>Eukaryota</taxon>
        <taxon>Viridiplantae</taxon>
        <taxon>Streptophyta</taxon>
        <taxon>Embryophyta</taxon>
        <taxon>Tracheophyta</taxon>
        <taxon>Spermatophyta</taxon>
        <taxon>Magnoliopsida</taxon>
        <taxon>eudicotyledons</taxon>
        <taxon>Gunneridae</taxon>
        <taxon>Pentapetalae</taxon>
        <taxon>asterids</taxon>
        <taxon>campanulids</taxon>
        <taxon>Asterales</taxon>
        <taxon>Asteraceae</taxon>
        <taxon>Asteroideae</taxon>
        <taxon>Anthemideae</taxon>
        <taxon>Artemisiinae</taxon>
        <taxon>Artemisia</taxon>
    </lineage>
</organism>
<evidence type="ECO:0000256" key="11">
    <source>
        <dbReference type="ARBA" id="ARBA00023163"/>
    </source>
</evidence>
<evidence type="ECO:0000256" key="12">
    <source>
        <dbReference type="ARBA" id="ARBA00023242"/>
    </source>
</evidence>
<dbReference type="PANTHER" id="PTHR10625">
    <property type="entry name" value="HISTONE DEACETYLASE HDAC1-RELATED"/>
    <property type="match status" value="1"/>
</dbReference>
<evidence type="ECO:0000313" key="17">
    <source>
        <dbReference type="EMBL" id="PWA36469.1"/>
    </source>
</evidence>
<comment type="caution">
    <text evidence="17">The sequence shown here is derived from an EMBL/GenBank/DDBJ whole genome shotgun (WGS) entry which is preliminary data.</text>
</comment>
<keyword evidence="7" id="KW-0378">Hydrolase</keyword>
<keyword evidence="14" id="KW-0175">Coiled coil</keyword>
<comment type="cofactor">
    <cofactor evidence="1">
        <name>Zn(2+)</name>
        <dbReference type="ChEBI" id="CHEBI:29105"/>
    </cofactor>
</comment>
<dbReference type="InterPro" id="IPR023801">
    <property type="entry name" value="His_deacetylse_dom"/>
</dbReference>
<feature type="region of interest" description="Disordered" evidence="15">
    <location>
        <begin position="402"/>
        <end position="452"/>
    </location>
</feature>
<evidence type="ECO:0000256" key="9">
    <source>
        <dbReference type="ARBA" id="ARBA00022853"/>
    </source>
</evidence>
<comment type="similarity">
    <text evidence="3">Belongs to the histone deacetylase family. HD type 2 subfamily.</text>
</comment>
<keyword evidence="9" id="KW-0156">Chromatin regulator</keyword>
<evidence type="ECO:0000256" key="5">
    <source>
        <dbReference type="ARBA" id="ARBA00022491"/>
    </source>
</evidence>
<evidence type="ECO:0000256" key="15">
    <source>
        <dbReference type="SAM" id="MobiDB-lite"/>
    </source>
</evidence>
<sequence>MKFPPNDTSRNGTQSQQQEEKRRVGLVYDERMCKHATPKAKGEPHPENPDRIRAVWDKLESVGITQRCVVFKAKEVEDKYIAAVHSKSHINLIKTISCNKTVSQRKKVAAKYDSIYFNEGSSESAYLAAGSVLEVAEQVAKGELNSAFAIVRPPGHHAEKSEPMGFCLFNNVAIAASFLLEQKKLGIKKILIVDWDVHHGNATQKMFWKDSRVLSFSVHRHENGSFYPGGDDGSHTMVGEGPGLGYNINVPWENAHCDEADYIAVWDHILIPVAKEFNADIILISAGFDAAIGDPLGSCCVTPHGFSILLKKLMEFSKGKIVMALEGGYNLDSLANSVLACMEVLLEDAPIDESYEVYPFESTWRVIKDVREKLSSFWPILAKKLPKTLTHRLKPLHEIYSSQSEDEDDVVPNASLKRRKRQNSPVQNSLSIKGKRQKALDTDDSEDVEDPQTRKVLKMKKMSNAELAGKLDVDCVSAMTEAARRLCGMENEVDVYRDHIRQLKDKVAEDNGIIEKQNIAIQEGEKRLQQVLNSEKELKDKLLAERVQNDAQIKELKEEQDKVMTANNHMASEIAARDKTLTIKEREIEVLKQQLANLEAKGKEADARGTDCAYCRLLAKLDRLRYVGQAVFMTQHVVGQWWFPAIFSGDMTNGSGGSRRCFLGIWQKPLVVNVKKFVCFMGICKA</sequence>
<dbReference type="GO" id="GO:0005737">
    <property type="term" value="C:cytoplasm"/>
    <property type="evidence" value="ECO:0007669"/>
    <property type="project" value="UniProtKB-ARBA"/>
</dbReference>
<dbReference type="AlphaFoldDB" id="A0A2U1KI70"/>
<dbReference type="GO" id="GO:0040029">
    <property type="term" value="P:epigenetic regulation of gene expression"/>
    <property type="evidence" value="ECO:0007669"/>
    <property type="project" value="TreeGrafter"/>
</dbReference>
<dbReference type="InterPro" id="IPR000286">
    <property type="entry name" value="HDACs"/>
</dbReference>
<dbReference type="OrthoDB" id="424012at2759"/>
<dbReference type="FunFam" id="3.40.800.20:FF:000014">
    <property type="entry name" value="Histone deacetylase 15"/>
    <property type="match status" value="1"/>
</dbReference>
<dbReference type="InterPro" id="IPR023696">
    <property type="entry name" value="Ureohydrolase_dom_sf"/>
</dbReference>
<reference evidence="17 18" key="1">
    <citation type="journal article" date="2018" name="Mol. Plant">
        <title>The genome of Artemisia annua provides insight into the evolution of Asteraceae family and artemisinin biosynthesis.</title>
        <authorList>
            <person name="Shen Q."/>
            <person name="Zhang L."/>
            <person name="Liao Z."/>
            <person name="Wang S."/>
            <person name="Yan T."/>
            <person name="Shi P."/>
            <person name="Liu M."/>
            <person name="Fu X."/>
            <person name="Pan Q."/>
            <person name="Wang Y."/>
            <person name="Lv Z."/>
            <person name="Lu X."/>
            <person name="Zhang F."/>
            <person name="Jiang W."/>
            <person name="Ma Y."/>
            <person name="Chen M."/>
            <person name="Hao X."/>
            <person name="Li L."/>
            <person name="Tang Y."/>
            <person name="Lv G."/>
            <person name="Zhou Y."/>
            <person name="Sun X."/>
            <person name="Brodelius P.E."/>
            <person name="Rose J.K.C."/>
            <person name="Tang K."/>
        </authorList>
    </citation>
    <scope>NUCLEOTIDE SEQUENCE [LARGE SCALE GENOMIC DNA]</scope>
    <source>
        <strain evidence="18">cv. Huhao1</strain>
        <tissue evidence="17">Leaf</tissue>
    </source>
</reference>
<evidence type="ECO:0000259" key="16">
    <source>
        <dbReference type="Pfam" id="PF00850"/>
    </source>
</evidence>
<evidence type="ECO:0000256" key="2">
    <source>
        <dbReference type="ARBA" id="ARBA00004123"/>
    </source>
</evidence>
<proteinExistence type="inferred from homology"/>
<evidence type="ECO:0000313" key="18">
    <source>
        <dbReference type="Proteomes" id="UP000245207"/>
    </source>
</evidence>
<dbReference type="GO" id="GO:0050793">
    <property type="term" value="P:regulation of developmental process"/>
    <property type="evidence" value="ECO:0007669"/>
    <property type="project" value="UniProtKB-ARBA"/>
</dbReference>
<dbReference type="EC" id="3.5.1.98" evidence="4"/>
<keyword evidence="18" id="KW-1185">Reference proteome</keyword>
<evidence type="ECO:0000256" key="3">
    <source>
        <dbReference type="ARBA" id="ARBA00007738"/>
    </source>
</evidence>
<dbReference type="GO" id="GO:0000118">
    <property type="term" value="C:histone deacetylase complex"/>
    <property type="evidence" value="ECO:0007669"/>
    <property type="project" value="TreeGrafter"/>
</dbReference>
<evidence type="ECO:0000256" key="1">
    <source>
        <dbReference type="ARBA" id="ARBA00001947"/>
    </source>
</evidence>
<dbReference type="Proteomes" id="UP000245207">
    <property type="component" value="Unassembled WGS sequence"/>
</dbReference>
<evidence type="ECO:0000256" key="6">
    <source>
        <dbReference type="ARBA" id="ARBA00022723"/>
    </source>
</evidence>
<evidence type="ECO:0000256" key="14">
    <source>
        <dbReference type="SAM" id="Coils"/>
    </source>
</evidence>
<evidence type="ECO:0000256" key="13">
    <source>
        <dbReference type="ARBA" id="ARBA00049416"/>
    </source>
</evidence>
<dbReference type="Gene3D" id="3.40.800.20">
    <property type="entry name" value="Histone deacetylase domain"/>
    <property type="match status" value="1"/>
</dbReference>
<keyword evidence="6" id="KW-0479">Metal-binding</keyword>
<feature type="domain" description="Histone deacetylase" evidence="16">
    <location>
        <begin position="45"/>
        <end position="344"/>
    </location>
</feature>
<feature type="compositionally biased region" description="Polar residues" evidence="15">
    <location>
        <begin position="1"/>
        <end position="17"/>
    </location>
</feature>
<dbReference type="EMBL" id="PKPP01018144">
    <property type="protein sequence ID" value="PWA36469.1"/>
    <property type="molecule type" value="Genomic_DNA"/>
</dbReference>
<comment type="catalytic activity">
    <reaction evidence="13">
        <text>N(6)-acetyl-L-lysyl-[histone] + H2O = L-lysyl-[histone] + acetate</text>
        <dbReference type="Rhea" id="RHEA:58196"/>
        <dbReference type="Rhea" id="RHEA-COMP:9845"/>
        <dbReference type="Rhea" id="RHEA-COMP:11338"/>
        <dbReference type="ChEBI" id="CHEBI:15377"/>
        <dbReference type="ChEBI" id="CHEBI:29969"/>
        <dbReference type="ChEBI" id="CHEBI:30089"/>
        <dbReference type="ChEBI" id="CHEBI:61930"/>
        <dbReference type="EC" id="3.5.1.98"/>
    </reaction>
    <physiologicalReaction direction="left-to-right" evidence="13">
        <dbReference type="Rhea" id="RHEA:58197"/>
    </physiologicalReaction>
</comment>
<keyword evidence="12" id="KW-0539">Nucleus</keyword>
<keyword evidence="5" id="KW-0678">Repressor</keyword>
<keyword evidence="8" id="KW-0862">Zinc</keyword>
<dbReference type="Pfam" id="PF00850">
    <property type="entry name" value="Hist_deacetyl"/>
    <property type="match status" value="1"/>
</dbReference>
<dbReference type="InterPro" id="IPR037138">
    <property type="entry name" value="His_deacetylse_dom_sf"/>
</dbReference>
<keyword evidence="10" id="KW-0805">Transcription regulation</keyword>
<keyword evidence="11" id="KW-0804">Transcription</keyword>
<dbReference type="GO" id="GO:0046872">
    <property type="term" value="F:metal ion binding"/>
    <property type="evidence" value="ECO:0007669"/>
    <property type="project" value="UniProtKB-KW"/>
</dbReference>
<name>A0A2U1KI70_ARTAN</name>
<protein>
    <recommendedName>
        <fullName evidence="4">histone deacetylase</fullName>
        <ecNumber evidence="4">3.5.1.98</ecNumber>
    </recommendedName>
</protein>
<accession>A0A2U1KI70</accession>
<comment type="subcellular location">
    <subcellularLocation>
        <location evidence="2">Nucleus</location>
    </subcellularLocation>
</comment>
<dbReference type="PANTHER" id="PTHR10625:SF25">
    <property type="entry name" value="HISTONE DEACETYLASE 18-RELATED"/>
    <property type="match status" value="1"/>
</dbReference>
<evidence type="ECO:0000256" key="10">
    <source>
        <dbReference type="ARBA" id="ARBA00023015"/>
    </source>
</evidence>
<dbReference type="GO" id="GO:0141221">
    <property type="term" value="F:histone deacetylase activity, hydrolytic mechanism"/>
    <property type="evidence" value="ECO:0007669"/>
    <property type="project" value="UniProtKB-EC"/>
</dbReference>
<evidence type="ECO:0000256" key="4">
    <source>
        <dbReference type="ARBA" id="ARBA00012111"/>
    </source>
</evidence>
<dbReference type="SUPFAM" id="SSF52768">
    <property type="entry name" value="Arginase/deacetylase"/>
    <property type="match status" value="1"/>
</dbReference>
<dbReference type="STRING" id="35608.A0A2U1KI70"/>
<evidence type="ECO:0000256" key="7">
    <source>
        <dbReference type="ARBA" id="ARBA00022801"/>
    </source>
</evidence>
<feature type="region of interest" description="Disordered" evidence="15">
    <location>
        <begin position="1"/>
        <end position="25"/>
    </location>
</feature>
<evidence type="ECO:0000256" key="8">
    <source>
        <dbReference type="ARBA" id="ARBA00022833"/>
    </source>
</evidence>
<dbReference type="PRINTS" id="PR01270">
    <property type="entry name" value="HDASUPER"/>
</dbReference>